<proteinExistence type="predicted"/>
<dbReference type="AlphaFoldDB" id="Q6MY85"/>
<accession>Q6MY85</accession>
<organism evidence="1">
    <name type="scientific">Aspergillus fumigatus</name>
    <name type="common">Neosartorya fumigata</name>
    <dbReference type="NCBI Taxonomy" id="746128"/>
    <lineage>
        <taxon>Eukaryota</taxon>
        <taxon>Fungi</taxon>
        <taxon>Dikarya</taxon>
        <taxon>Ascomycota</taxon>
        <taxon>Pezizomycotina</taxon>
        <taxon>Eurotiomycetes</taxon>
        <taxon>Eurotiomycetidae</taxon>
        <taxon>Eurotiales</taxon>
        <taxon>Aspergillaceae</taxon>
        <taxon>Aspergillus</taxon>
        <taxon>Aspergillus subgen. Fumigati</taxon>
    </lineage>
</organism>
<reference evidence="1" key="1">
    <citation type="journal article" date="2004" name="Fungal Genet. Biol.">
        <title>Insight into the genome of Aspergillus fumigatus: analysis of a 922 kb region encompassing the nitrate assimilation gene cluster.</title>
        <authorList>
            <person name="Pain A."/>
            <person name="Woodward J."/>
            <person name="Quail M.A."/>
            <person name="Anderson M.J."/>
            <person name="Clark R."/>
            <person name="Collins M."/>
            <person name="Fosker N."/>
            <person name="Fraser A."/>
            <person name="Harris D."/>
            <person name="Larke N."/>
            <person name="Murphy L."/>
            <person name="Humphray S."/>
            <person name="O'Neil S."/>
            <person name="Pertea M."/>
            <person name="Price C."/>
            <person name="Rabbinowitsch E."/>
            <person name="Rajandream M-A."/>
            <person name="Salzberg S."/>
            <person name="Saunders D."/>
            <person name="Seegar K."/>
            <person name="Sharp S."/>
            <person name="Warren T."/>
            <person name="Denning D.W."/>
            <person name="Barrell B."/>
            <person name="Hall N."/>
        </authorList>
    </citation>
    <scope>NUCLEOTIDE SEQUENCE</scope>
</reference>
<gene>
    <name evidence="1" type="ORF">AfA33H4.015</name>
</gene>
<dbReference type="EMBL" id="BX649607">
    <property type="protein sequence ID" value="CAF32118.1"/>
    <property type="molecule type" value="Genomic_DNA"/>
</dbReference>
<name>Q6MY85_ASPFM</name>
<sequence>MGPRYWFDGLCARCPSSFGMENQIKAGEAGGESLHFLDHNTKKEITLNKMPSQVQNVRHMSYSSRSICCFRSQVVVVKEVGSVYRLVWVKDALPCNDTSTRDQMRMIISCTAMDSLQKGTLHMSVIVVEEQLGARERVEKLLC</sequence>
<protein>
    <submittedName>
        <fullName evidence="1">Uncharacterized protein</fullName>
    </submittedName>
</protein>
<evidence type="ECO:0000313" key="1">
    <source>
        <dbReference type="EMBL" id="CAF32118.1"/>
    </source>
</evidence>